<feature type="transmembrane region" description="Helical" evidence="1">
    <location>
        <begin position="77"/>
        <end position="97"/>
    </location>
</feature>
<proteinExistence type="predicted"/>
<gene>
    <name evidence="2" type="ORF">I6H47_05365</name>
</gene>
<evidence type="ECO:0000313" key="2">
    <source>
        <dbReference type="EMBL" id="QQB15372.1"/>
    </source>
</evidence>
<keyword evidence="1" id="KW-0472">Membrane</keyword>
<feature type="transmembrane region" description="Helical" evidence="1">
    <location>
        <begin position="225"/>
        <end position="247"/>
    </location>
</feature>
<feature type="transmembrane region" description="Helical" evidence="1">
    <location>
        <begin position="188"/>
        <end position="213"/>
    </location>
</feature>
<dbReference type="AlphaFoldDB" id="A0A7T4A161"/>
<keyword evidence="1" id="KW-0812">Transmembrane</keyword>
<feature type="transmembrane region" description="Helical" evidence="1">
    <location>
        <begin position="259"/>
        <end position="278"/>
    </location>
</feature>
<feature type="transmembrane region" description="Helical" evidence="1">
    <location>
        <begin position="45"/>
        <end position="68"/>
    </location>
</feature>
<sequence>MAETSPTRTRLPSSRIAPLLAAFAIHLIAWTAFCSLKTATLSSDLGAWSGYALCAFALIALVAAVLIVRREPPLPRIIVTVVIVAAYGISGIAEAAYSLVPASQDSWVWTIGQPFPYAATLIVPFLIAAAVLRRAHESATADRRAVPNQPVPANRASGLTLIATVLVLVFSPFLSSMMATAFDWDSSGIALSALVSAVAFLGLLVAIVALRAYEKFPPGGTATTIYRIAGFVALVCGMHLCILATATRFDTIGTGIGDILLLLCALAGYVIGATYLGIVGPQLRSRLATASPNRFIP</sequence>
<feature type="transmembrane region" description="Helical" evidence="1">
    <location>
        <begin position="156"/>
        <end position="182"/>
    </location>
</feature>
<evidence type="ECO:0000313" key="3">
    <source>
        <dbReference type="Proteomes" id="UP000595374"/>
    </source>
</evidence>
<dbReference type="Proteomes" id="UP000595374">
    <property type="component" value="Chromosome"/>
</dbReference>
<name>A0A7T4A161_9MICO</name>
<keyword evidence="1" id="KW-1133">Transmembrane helix</keyword>
<dbReference type="EMBL" id="CP065989">
    <property type="protein sequence ID" value="QQB15372.1"/>
    <property type="molecule type" value="Genomic_DNA"/>
</dbReference>
<feature type="transmembrane region" description="Helical" evidence="1">
    <location>
        <begin position="117"/>
        <end position="135"/>
    </location>
</feature>
<organism evidence="2 3">
    <name type="scientific">Brevibacterium casei</name>
    <dbReference type="NCBI Taxonomy" id="33889"/>
    <lineage>
        <taxon>Bacteria</taxon>
        <taxon>Bacillati</taxon>
        <taxon>Actinomycetota</taxon>
        <taxon>Actinomycetes</taxon>
        <taxon>Micrococcales</taxon>
        <taxon>Brevibacteriaceae</taxon>
        <taxon>Brevibacterium</taxon>
    </lineage>
</organism>
<protein>
    <submittedName>
        <fullName evidence="2">Uncharacterized protein</fullName>
    </submittedName>
</protein>
<reference evidence="2 3" key="1">
    <citation type="submission" date="2020-12" db="EMBL/GenBank/DDBJ databases">
        <title>FDA dAtabase for Regulatory Grade micrObial Sequences (FDA-ARGOS): Supporting development and validation of Infectious Disease Dx tests.</title>
        <authorList>
            <person name="Sproer C."/>
            <person name="Gronow S."/>
            <person name="Severitt S."/>
            <person name="Schroder I."/>
            <person name="Tallon L."/>
            <person name="Sadzewicz L."/>
            <person name="Zhao X."/>
            <person name="Boylan J."/>
            <person name="Ott S."/>
            <person name="Bowen H."/>
            <person name="Vavikolanu K."/>
            <person name="Mehta A."/>
            <person name="Aluvathingal J."/>
            <person name="Nadendla S."/>
            <person name="Lowell S."/>
            <person name="Myers T."/>
            <person name="Yan Y."/>
            <person name="Sichtig H."/>
        </authorList>
    </citation>
    <scope>NUCLEOTIDE SEQUENCE [LARGE SCALE GENOMIC DNA]</scope>
    <source>
        <strain evidence="2 3">FDAARGOS_990</strain>
    </source>
</reference>
<accession>A0A7T4A161</accession>
<dbReference type="RefSeq" id="WP_198500391.1">
    <property type="nucleotide sequence ID" value="NZ_CP065989.1"/>
</dbReference>
<feature type="transmembrane region" description="Helical" evidence="1">
    <location>
        <begin position="16"/>
        <end position="33"/>
    </location>
</feature>
<evidence type="ECO:0000256" key="1">
    <source>
        <dbReference type="SAM" id="Phobius"/>
    </source>
</evidence>